<evidence type="ECO:0000313" key="9">
    <source>
        <dbReference type="Proteomes" id="UP001500604"/>
    </source>
</evidence>
<comment type="subcellular location">
    <subcellularLocation>
        <location evidence="1">Membrane</location>
        <topology evidence="1">Lipid-anchor</topology>
    </subcellularLocation>
</comment>
<protein>
    <recommendedName>
        <fullName evidence="6">Lipoprotein</fullName>
    </recommendedName>
</protein>
<gene>
    <name evidence="8" type="primary">metQ</name>
    <name evidence="8" type="ORF">GCM10023116_01090</name>
</gene>
<evidence type="ECO:0000313" key="8">
    <source>
        <dbReference type="EMBL" id="GAA4647847.1"/>
    </source>
</evidence>
<comment type="caution">
    <text evidence="8">The sequence shown here is derived from an EMBL/GenBank/DDBJ whole genome shotgun (WGS) entry which is preliminary data.</text>
</comment>
<accession>A0ABP8UW72</accession>
<dbReference type="PANTHER" id="PTHR30429:SF1">
    <property type="entry name" value="D-METHIONINE-BINDING LIPOPROTEIN METQ-RELATED"/>
    <property type="match status" value="1"/>
</dbReference>
<keyword evidence="9" id="KW-1185">Reference proteome</keyword>
<evidence type="ECO:0000256" key="3">
    <source>
        <dbReference type="ARBA" id="ARBA00023136"/>
    </source>
</evidence>
<keyword evidence="5 6" id="KW-0449">Lipoprotein</keyword>
<sequence>MVPVVKSVSKWLAAAVVCTGLVLAGCSSESGDAALKVGVIAGPEADLMRTAADLAKQTYNLDVELVEFQDYVAPNIALSDGSIDINAFQHKPYLDRMVNDRGFKLEVVGNTFVYPIGGYSRTLTSLEDLPNGSKVAIPNDPSNEGRTLLLMHKAGLVTLKDPSNLEATPVDIIDNPHDLSFIELDAAQLPRSLDDVDLAFINSTYSVASGLLPTRDSLLMEDKDSPYVNIIVSRQDNSQDPRIAQLVASFQSEAVEQKAEELFKGGAVQGWR</sequence>
<dbReference type="Proteomes" id="UP001500604">
    <property type="component" value="Unassembled WGS sequence"/>
</dbReference>
<evidence type="ECO:0000256" key="7">
    <source>
        <dbReference type="SAM" id="SignalP"/>
    </source>
</evidence>
<keyword evidence="4" id="KW-0564">Palmitate</keyword>
<evidence type="ECO:0000256" key="6">
    <source>
        <dbReference type="PIRNR" id="PIRNR002854"/>
    </source>
</evidence>
<comment type="similarity">
    <text evidence="6">Belongs to the nlpA lipoprotein family.</text>
</comment>
<dbReference type="Gene3D" id="3.40.190.10">
    <property type="entry name" value="Periplasmic binding protein-like II"/>
    <property type="match status" value="2"/>
</dbReference>
<organism evidence="8 9">
    <name type="scientific">Kistimonas scapharcae</name>
    <dbReference type="NCBI Taxonomy" id="1036133"/>
    <lineage>
        <taxon>Bacteria</taxon>
        <taxon>Pseudomonadati</taxon>
        <taxon>Pseudomonadota</taxon>
        <taxon>Gammaproteobacteria</taxon>
        <taxon>Oceanospirillales</taxon>
        <taxon>Endozoicomonadaceae</taxon>
        <taxon>Kistimonas</taxon>
    </lineage>
</organism>
<feature type="signal peptide" evidence="7">
    <location>
        <begin position="1"/>
        <end position="24"/>
    </location>
</feature>
<feature type="chain" id="PRO_5046535088" description="Lipoprotein" evidence="7">
    <location>
        <begin position="25"/>
        <end position="272"/>
    </location>
</feature>
<dbReference type="SUPFAM" id="SSF53850">
    <property type="entry name" value="Periplasmic binding protein-like II"/>
    <property type="match status" value="1"/>
</dbReference>
<dbReference type="NCBIfam" id="TIGR00363">
    <property type="entry name" value="MetQ/NlpA family lipoprotein"/>
    <property type="match status" value="1"/>
</dbReference>
<dbReference type="EMBL" id="BAABFL010000007">
    <property type="protein sequence ID" value="GAA4647847.1"/>
    <property type="molecule type" value="Genomic_DNA"/>
</dbReference>
<dbReference type="PIRSF" id="PIRSF002854">
    <property type="entry name" value="MetQ"/>
    <property type="match status" value="1"/>
</dbReference>
<name>A0ABP8UW72_9GAMM</name>
<evidence type="ECO:0000256" key="4">
    <source>
        <dbReference type="ARBA" id="ARBA00023139"/>
    </source>
</evidence>
<proteinExistence type="inferred from homology"/>
<dbReference type="PANTHER" id="PTHR30429">
    <property type="entry name" value="D-METHIONINE-BINDING LIPOPROTEIN METQ"/>
    <property type="match status" value="1"/>
</dbReference>
<evidence type="ECO:0000256" key="2">
    <source>
        <dbReference type="ARBA" id="ARBA00022729"/>
    </source>
</evidence>
<reference evidence="9" key="1">
    <citation type="journal article" date="2019" name="Int. J. Syst. Evol. Microbiol.">
        <title>The Global Catalogue of Microorganisms (GCM) 10K type strain sequencing project: providing services to taxonomists for standard genome sequencing and annotation.</title>
        <authorList>
            <consortium name="The Broad Institute Genomics Platform"/>
            <consortium name="The Broad Institute Genome Sequencing Center for Infectious Disease"/>
            <person name="Wu L."/>
            <person name="Ma J."/>
        </authorList>
    </citation>
    <scope>NUCLEOTIDE SEQUENCE [LARGE SCALE GENOMIC DNA]</scope>
    <source>
        <strain evidence="9">JCM 17805</strain>
    </source>
</reference>
<evidence type="ECO:0000256" key="1">
    <source>
        <dbReference type="ARBA" id="ARBA00004635"/>
    </source>
</evidence>
<keyword evidence="3" id="KW-0472">Membrane</keyword>
<dbReference type="InterPro" id="IPR004872">
    <property type="entry name" value="Lipoprotein_NlpA"/>
</dbReference>
<evidence type="ECO:0000256" key="5">
    <source>
        <dbReference type="ARBA" id="ARBA00023288"/>
    </source>
</evidence>
<keyword evidence="2 7" id="KW-0732">Signal</keyword>
<dbReference type="Pfam" id="PF03180">
    <property type="entry name" value="Lipoprotein_9"/>
    <property type="match status" value="1"/>
</dbReference>
<dbReference type="PROSITE" id="PS51257">
    <property type="entry name" value="PROKAR_LIPOPROTEIN"/>
    <property type="match status" value="1"/>
</dbReference>
<dbReference type="RefSeq" id="WP_345192749.1">
    <property type="nucleotide sequence ID" value="NZ_BAABFL010000007.1"/>
</dbReference>
<dbReference type="CDD" id="cd13598">
    <property type="entry name" value="PBP2_lipoprotein_IlpA_like"/>
    <property type="match status" value="1"/>
</dbReference>